<keyword evidence="6" id="KW-0472">Membrane</keyword>
<keyword evidence="3" id="KW-1003">Cell membrane</keyword>
<dbReference type="InterPro" id="IPR011990">
    <property type="entry name" value="TPR-like_helical_dom_sf"/>
</dbReference>
<evidence type="ECO:0000256" key="5">
    <source>
        <dbReference type="ARBA" id="ARBA00022944"/>
    </source>
</evidence>
<proteinExistence type="inferred from homology"/>
<dbReference type="InterPro" id="IPR051612">
    <property type="entry name" value="Teichoic_Acid_Biosynth"/>
</dbReference>
<evidence type="ECO:0000256" key="8">
    <source>
        <dbReference type="SAM" id="Coils"/>
    </source>
</evidence>
<comment type="similarity">
    <text evidence="2">Belongs to the CDP-glycerol glycerophosphotransferase family.</text>
</comment>
<gene>
    <name evidence="9" type="ORF">J42TS3_06460</name>
</gene>
<dbReference type="PANTHER" id="PTHR37316:SF3">
    <property type="entry name" value="TEICHOIC ACID GLYCEROL-PHOSPHATE TRANSFERASE"/>
    <property type="match status" value="1"/>
</dbReference>
<feature type="coiled-coil region" evidence="8">
    <location>
        <begin position="378"/>
        <end position="411"/>
    </location>
</feature>
<evidence type="ECO:0000313" key="9">
    <source>
        <dbReference type="EMBL" id="GIP51611.1"/>
    </source>
</evidence>
<dbReference type="PANTHER" id="PTHR37316">
    <property type="entry name" value="TEICHOIC ACID GLYCEROL-PHOSPHATE PRIMASE"/>
    <property type="match status" value="1"/>
</dbReference>
<reference evidence="9 10" key="1">
    <citation type="submission" date="2021-03" db="EMBL/GenBank/DDBJ databases">
        <title>Antimicrobial resistance genes in bacteria isolated from Japanese honey, and their potential for conferring macrolide and lincosamide resistance in the American foulbrood pathogen Paenibacillus larvae.</title>
        <authorList>
            <person name="Okamoto M."/>
            <person name="Kumagai M."/>
            <person name="Kanamori H."/>
            <person name="Takamatsu D."/>
        </authorList>
    </citation>
    <scope>NUCLEOTIDE SEQUENCE [LARGE SCALE GENOMIC DNA]</scope>
    <source>
        <strain evidence="9 10">J42TS3</strain>
    </source>
</reference>
<dbReference type="RefSeq" id="WP_213653736.1">
    <property type="nucleotide sequence ID" value="NZ_BOSL01000001.1"/>
</dbReference>
<evidence type="ECO:0000256" key="7">
    <source>
        <dbReference type="PROSITE-ProRule" id="PRU00339"/>
    </source>
</evidence>
<dbReference type="InterPro" id="IPR043149">
    <property type="entry name" value="TagF_N"/>
</dbReference>
<dbReference type="InterPro" id="IPR019734">
    <property type="entry name" value="TPR_rpt"/>
</dbReference>
<organism evidence="9 10">
    <name type="scientific">Paenibacillus vini</name>
    <dbReference type="NCBI Taxonomy" id="1476024"/>
    <lineage>
        <taxon>Bacteria</taxon>
        <taxon>Bacillati</taxon>
        <taxon>Bacillota</taxon>
        <taxon>Bacilli</taxon>
        <taxon>Bacillales</taxon>
        <taxon>Paenibacillaceae</taxon>
        <taxon>Paenibacillus</taxon>
    </lineage>
</organism>
<evidence type="ECO:0000256" key="6">
    <source>
        <dbReference type="ARBA" id="ARBA00023136"/>
    </source>
</evidence>
<dbReference type="Pfam" id="PF04464">
    <property type="entry name" value="Glyphos_transf"/>
    <property type="match status" value="1"/>
</dbReference>
<comment type="subcellular location">
    <subcellularLocation>
        <location evidence="1">Cell membrane</location>
        <topology evidence="1">Peripheral membrane protein</topology>
    </subcellularLocation>
</comment>
<keyword evidence="10" id="KW-1185">Reference proteome</keyword>
<dbReference type="Gene3D" id="3.40.50.11820">
    <property type="match status" value="1"/>
</dbReference>
<evidence type="ECO:0000256" key="3">
    <source>
        <dbReference type="ARBA" id="ARBA00022475"/>
    </source>
</evidence>
<evidence type="ECO:0000256" key="4">
    <source>
        <dbReference type="ARBA" id="ARBA00022679"/>
    </source>
</evidence>
<dbReference type="SUPFAM" id="SSF53756">
    <property type="entry name" value="UDP-Glycosyltransferase/glycogen phosphorylase"/>
    <property type="match status" value="1"/>
</dbReference>
<dbReference type="InterPro" id="IPR043148">
    <property type="entry name" value="TagF_C"/>
</dbReference>
<accession>A0ABQ4M6L3</accession>
<dbReference type="Proteomes" id="UP000679992">
    <property type="component" value="Unassembled WGS sequence"/>
</dbReference>
<dbReference type="InterPro" id="IPR007554">
    <property type="entry name" value="Glycerophosphate_synth"/>
</dbReference>
<evidence type="ECO:0008006" key="11">
    <source>
        <dbReference type="Google" id="ProtNLM"/>
    </source>
</evidence>
<dbReference type="EMBL" id="BOSL01000001">
    <property type="protein sequence ID" value="GIP51611.1"/>
    <property type="molecule type" value="Genomic_DNA"/>
</dbReference>
<keyword evidence="8" id="KW-0175">Coiled coil</keyword>
<keyword evidence="5" id="KW-0777">Teichoic acid biosynthesis</keyword>
<sequence length="500" mass="58055">MHSHEKIKITMFHLSSSGSNNYYLFQAASDELRAKYDIELLTMEQAKNSRYIDHSDVYITTHGEYLSDYDKVNIDLWHGFPLKGMAKMDKQESTPDEHIVQHWAKKDMIMSYSALYNTAMNACNGGNIAQYKITGLPRNDALFSPNSKANFNRIFPDLNIDQDKIIFFMPTFRQSIMTPGKLEGGKNTQNFFGLSSFDKQALISFLDEHGITLVVKLHPFEESFFAKELKEFGSQRILVLNDSHLSTAQMDLYDVLGAADMLITDYSSVYIDYLLLDRPVLFIPTDLDEYRENRGLLFEPYELWTPGPKIYSQDALHQAIAQFISEPESFAAERTIIRNLCHYYQDNKASERIWRLIDEYIKDNMAVILERRDTFNSHKQLQNQIKQRIQKMIEQEQLAQANEAINRYLEANSADPDIFAMNGMLHLLTGNPIEAINSFEKGHNHFPWDEDLLYNLGYVYEMMNDNNNAIKYYLKAQQKTSRPEMNDLLQERLAALSNEY</sequence>
<keyword evidence="7" id="KW-0802">TPR repeat</keyword>
<protein>
    <recommendedName>
        <fullName evidence="11">CDP-glycerol:glycerophosphate glycerophosphotransferase</fullName>
    </recommendedName>
</protein>
<evidence type="ECO:0000313" key="10">
    <source>
        <dbReference type="Proteomes" id="UP000679992"/>
    </source>
</evidence>
<dbReference type="SUPFAM" id="SSF48452">
    <property type="entry name" value="TPR-like"/>
    <property type="match status" value="1"/>
</dbReference>
<comment type="caution">
    <text evidence="9">The sequence shown here is derived from an EMBL/GenBank/DDBJ whole genome shotgun (WGS) entry which is preliminary data.</text>
</comment>
<feature type="repeat" description="TPR" evidence="7">
    <location>
        <begin position="450"/>
        <end position="483"/>
    </location>
</feature>
<dbReference type="PROSITE" id="PS50005">
    <property type="entry name" value="TPR"/>
    <property type="match status" value="1"/>
</dbReference>
<evidence type="ECO:0000256" key="1">
    <source>
        <dbReference type="ARBA" id="ARBA00004202"/>
    </source>
</evidence>
<dbReference type="Gene3D" id="1.25.40.10">
    <property type="entry name" value="Tetratricopeptide repeat domain"/>
    <property type="match status" value="1"/>
</dbReference>
<dbReference type="Pfam" id="PF13181">
    <property type="entry name" value="TPR_8"/>
    <property type="match status" value="1"/>
</dbReference>
<dbReference type="SMART" id="SM00028">
    <property type="entry name" value="TPR"/>
    <property type="match status" value="2"/>
</dbReference>
<name>A0ABQ4M6L3_9BACL</name>
<keyword evidence="4" id="KW-0808">Transferase</keyword>
<dbReference type="Gene3D" id="3.40.50.12580">
    <property type="match status" value="1"/>
</dbReference>
<evidence type="ECO:0000256" key="2">
    <source>
        <dbReference type="ARBA" id="ARBA00010488"/>
    </source>
</evidence>